<name>A0A1G7UQ87_9PSED</name>
<reference evidence="3" key="1">
    <citation type="submission" date="2016-10" db="EMBL/GenBank/DDBJ databases">
        <authorList>
            <person name="Varghese N."/>
            <person name="Submissions S."/>
        </authorList>
    </citation>
    <scope>NUCLEOTIDE SEQUENCE [LARGE SCALE GENOMIC DNA]</scope>
    <source>
        <strain evidence="3">ATCC 700689</strain>
    </source>
</reference>
<organism evidence="2 3">
    <name type="scientific">Pseudomonas abietaniphila</name>
    <dbReference type="NCBI Taxonomy" id="89065"/>
    <lineage>
        <taxon>Bacteria</taxon>
        <taxon>Pseudomonadati</taxon>
        <taxon>Pseudomonadota</taxon>
        <taxon>Gammaproteobacteria</taxon>
        <taxon>Pseudomonadales</taxon>
        <taxon>Pseudomonadaceae</taxon>
        <taxon>Pseudomonas</taxon>
    </lineage>
</organism>
<proteinExistence type="predicted"/>
<evidence type="ECO:0000313" key="3">
    <source>
        <dbReference type="Proteomes" id="UP000182894"/>
    </source>
</evidence>
<evidence type="ECO:0000256" key="1">
    <source>
        <dbReference type="SAM" id="MobiDB-lite"/>
    </source>
</evidence>
<dbReference type="EMBL" id="FNCO01000002">
    <property type="protein sequence ID" value="SDG49683.1"/>
    <property type="molecule type" value="Genomic_DNA"/>
</dbReference>
<gene>
    <name evidence="2" type="ORF">SAMN05216605_102242</name>
</gene>
<feature type="region of interest" description="Disordered" evidence="1">
    <location>
        <begin position="93"/>
        <end position="116"/>
    </location>
</feature>
<accession>A0A1G7UQ87</accession>
<keyword evidence="3" id="KW-1185">Reference proteome</keyword>
<dbReference type="InterPro" id="IPR053780">
    <property type="entry name" value="Gp66-like"/>
</dbReference>
<dbReference type="NCBIfam" id="NF045478">
    <property type="entry name" value="XF1762_fam"/>
    <property type="match status" value="1"/>
</dbReference>
<sequence length="254" mass="27926">MNTPSTSPRLHLLPVSLRTANAFVLSHHRHHRPVQGAKFALAVTLSDSDLIHGVAIVGRPVARHLDAGSHAAVHRRHTQRLQQALRRGLAGGKGAGLHTPAHLHHARRRWRQPARRRLAADRRARWRRLEPSRPSARRYPRAPARRQVPVTGAGWRGQREAPGCRLIAAARARPRHAGPMPADVVSDMPGNHRSSRLRRSSHCVTEPARTASFRERPPASGGGCFRLINPPRGHAPSPHAWAGVSPLHPNGDSP</sequence>
<dbReference type="AlphaFoldDB" id="A0A1G7UQ87"/>
<feature type="compositionally biased region" description="Basic residues" evidence="1">
    <location>
        <begin position="101"/>
        <end position="116"/>
    </location>
</feature>
<protein>
    <submittedName>
        <fullName evidence="2">Uncharacterized protein</fullName>
    </submittedName>
</protein>
<dbReference type="STRING" id="89065.SAMN05216605_102242"/>
<dbReference type="Proteomes" id="UP000182894">
    <property type="component" value="Unassembled WGS sequence"/>
</dbReference>
<feature type="region of interest" description="Disordered" evidence="1">
    <location>
        <begin position="173"/>
        <end position="254"/>
    </location>
</feature>
<evidence type="ECO:0000313" key="2">
    <source>
        <dbReference type="EMBL" id="SDG49683.1"/>
    </source>
</evidence>